<dbReference type="PROSITE" id="PS51387">
    <property type="entry name" value="FAD_PCMH"/>
    <property type="match status" value="1"/>
</dbReference>
<dbReference type="InterPro" id="IPR010031">
    <property type="entry name" value="FAD_lactone_oxidase-like"/>
</dbReference>
<dbReference type="EMBL" id="BEXD01001813">
    <property type="protein sequence ID" value="GBB95870.1"/>
    <property type="molecule type" value="Genomic_DNA"/>
</dbReference>
<dbReference type="InterPro" id="IPR016166">
    <property type="entry name" value="FAD-bd_PCMH"/>
</dbReference>
<dbReference type="InterPro" id="IPR007173">
    <property type="entry name" value="ALO_C"/>
</dbReference>
<dbReference type="InterPro" id="IPR016167">
    <property type="entry name" value="FAD-bd_PCMH_sub1"/>
</dbReference>
<sequence>MSNSKNPHELFNWINDTIKKLLKTKNDEEKASIVKEIHDELLKLEQVKLPPPSEGRKKDPEAEIHYPETVKEIQDIVKDAYNSGNTIVRVIGSNHSIKDAIWDAPPDKTVKLLSLSKFNGVDINQADQTATVKAGTHLNRDPLDSNSTDENSFNYIIDKAGFALPDLGGIAHQTVGGFLSTGSSGGSLKYSIEDSIVSISLINGKGDIETLKYGEDKFFAAGVSMGLYGIITHVTFKLIPNYYIYGSQVCAIMNSGLNPDYQEGCPIDLLGPGTQTVPSLQKFFAEDDNEYTRLFWWPQDRVNRLTIWKAKRTNVNDLEGYVKPTSPYKEFPEYFGSEIPAQILARIVYVILNLFLSDEEWYKKIAALLLSLFNGIVLQSFQDIWYKGIPMDDQVSDTILPTTFTELWFSIDQTQELMNKLDKVFKRGPSAVGNNATELYTAKESKFWLSPSYGQNVVRIDFLYFEGNLIGTPEEFFSQYWEEFKNDNFRCHWGKYVPKNYGEKVPSLYKKYNDWINIRKEMDPKQIFVTPYWRNILNIEELSK</sequence>
<keyword evidence="3" id="KW-0560">Oxidoreductase</keyword>
<organism evidence="6 8">
    <name type="scientific">Rhizophagus clarus</name>
    <dbReference type="NCBI Taxonomy" id="94130"/>
    <lineage>
        <taxon>Eukaryota</taxon>
        <taxon>Fungi</taxon>
        <taxon>Fungi incertae sedis</taxon>
        <taxon>Mucoromycota</taxon>
        <taxon>Glomeromycotina</taxon>
        <taxon>Glomeromycetes</taxon>
        <taxon>Glomerales</taxon>
        <taxon>Glomeraceae</taxon>
        <taxon>Rhizophagus</taxon>
    </lineage>
</organism>
<evidence type="ECO:0000313" key="6">
    <source>
        <dbReference type="EMBL" id="GBB95870.1"/>
    </source>
</evidence>
<evidence type="ECO:0000256" key="4">
    <source>
        <dbReference type="ARBA" id="ARBA00033418"/>
    </source>
</evidence>
<dbReference type="OrthoDB" id="371463at2759"/>
<dbReference type="AlphaFoldDB" id="A0A2Z6R0W0"/>
<evidence type="ECO:0000313" key="8">
    <source>
        <dbReference type="Proteomes" id="UP000247702"/>
    </source>
</evidence>
<gene>
    <name evidence="7" type="ORF">RCL2_000818600</name>
    <name evidence="6" type="ORF">RclHR1_02630015</name>
</gene>
<dbReference type="InterPro" id="IPR016169">
    <property type="entry name" value="FAD-bd_PCMH_sub2"/>
</dbReference>
<dbReference type="GO" id="GO:0003885">
    <property type="term" value="F:D-arabinono-1,4-lactone oxidase activity"/>
    <property type="evidence" value="ECO:0007669"/>
    <property type="project" value="UniProtKB-EC"/>
</dbReference>
<reference evidence="6 8" key="1">
    <citation type="submission" date="2017-11" db="EMBL/GenBank/DDBJ databases">
        <title>The genome of Rhizophagus clarus HR1 reveals common genetic basis of auxotrophy among arbuscular mycorrhizal fungi.</title>
        <authorList>
            <person name="Kobayashi Y."/>
        </authorList>
    </citation>
    <scope>NUCLEOTIDE SEQUENCE [LARGE SCALE GENOMIC DNA]</scope>
    <source>
        <strain evidence="6 8">HR1</strain>
    </source>
</reference>
<comment type="caution">
    <text evidence="6">The sequence shown here is derived from an EMBL/GenBank/DDBJ whole genome shotgun (WGS) entry which is preliminary data.</text>
</comment>
<dbReference type="SUPFAM" id="SSF56176">
    <property type="entry name" value="FAD-binding/transporter-associated domain-like"/>
    <property type="match status" value="1"/>
</dbReference>
<dbReference type="Gene3D" id="3.30.465.10">
    <property type="match status" value="1"/>
</dbReference>
<dbReference type="Proteomes" id="UP000247702">
    <property type="component" value="Unassembled WGS sequence"/>
</dbReference>
<dbReference type="UniPathway" id="UPA00771">
    <property type="reaction ID" value="UER00766"/>
</dbReference>
<dbReference type="GO" id="GO:0071949">
    <property type="term" value="F:FAD binding"/>
    <property type="evidence" value="ECO:0007669"/>
    <property type="project" value="InterPro"/>
</dbReference>
<dbReference type="Pfam" id="PF01565">
    <property type="entry name" value="FAD_binding_4"/>
    <property type="match status" value="1"/>
</dbReference>
<name>A0A2Z6R0W0_9GLOM</name>
<dbReference type="Gene3D" id="3.30.43.10">
    <property type="entry name" value="Uridine Diphospho-n-acetylenolpyruvylglucosamine Reductase, domain 2"/>
    <property type="match status" value="1"/>
</dbReference>
<dbReference type="InterPro" id="IPR036318">
    <property type="entry name" value="FAD-bd_PCMH-like_sf"/>
</dbReference>
<comment type="pathway">
    <text evidence="1">Cofactor biosynthesis; D-erythroascorbate biosynthesis; dehydro-D-arabinono-1,4-lactone from D-arabinose: step 2/2.</text>
</comment>
<keyword evidence="8" id="KW-1185">Reference proteome</keyword>
<evidence type="ECO:0000259" key="5">
    <source>
        <dbReference type="PROSITE" id="PS51387"/>
    </source>
</evidence>
<dbReference type="Proteomes" id="UP000615446">
    <property type="component" value="Unassembled WGS sequence"/>
</dbReference>
<dbReference type="EMBL" id="BLAL01000053">
    <property type="protein sequence ID" value="GES80926.1"/>
    <property type="molecule type" value="Genomic_DNA"/>
</dbReference>
<dbReference type="PANTHER" id="PTHR43762">
    <property type="entry name" value="L-GULONOLACTONE OXIDASE"/>
    <property type="match status" value="1"/>
</dbReference>
<reference evidence="7" key="2">
    <citation type="submission" date="2019-10" db="EMBL/GenBank/DDBJ databases">
        <title>Conservation and host-specific expression of non-tandemly repeated heterogenous ribosome RNA gene in arbuscular mycorrhizal fungi.</title>
        <authorList>
            <person name="Maeda T."/>
            <person name="Kobayashi Y."/>
            <person name="Nakagawa T."/>
            <person name="Ezawa T."/>
            <person name="Yamaguchi K."/>
            <person name="Bino T."/>
            <person name="Nishimoto Y."/>
            <person name="Shigenobu S."/>
            <person name="Kawaguchi M."/>
        </authorList>
    </citation>
    <scope>NUCLEOTIDE SEQUENCE</scope>
    <source>
        <strain evidence="7">HR1</strain>
    </source>
</reference>
<dbReference type="Pfam" id="PF04030">
    <property type="entry name" value="ALO"/>
    <property type="match status" value="1"/>
</dbReference>
<dbReference type="GO" id="GO:0016020">
    <property type="term" value="C:membrane"/>
    <property type="evidence" value="ECO:0007669"/>
    <property type="project" value="InterPro"/>
</dbReference>
<dbReference type="Gene3D" id="3.30.70.2520">
    <property type="match status" value="1"/>
</dbReference>
<evidence type="ECO:0000256" key="2">
    <source>
        <dbReference type="ARBA" id="ARBA00013136"/>
    </source>
</evidence>
<evidence type="ECO:0000256" key="1">
    <source>
        <dbReference type="ARBA" id="ARBA00005083"/>
    </source>
</evidence>
<dbReference type="InterPro" id="IPR006094">
    <property type="entry name" value="Oxid_FAD_bind_N"/>
</dbReference>
<evidence type="ECO:0000313" key="7">
    <source>
        <dbReference type="EMBL" id="GES80926.1"/>
    </source>
</evidence>
<protein>
    <recommendedName>
        <fullName evidence="2">D-arabinono-1,4-lactone oxidase</fullName>
        <ecNumber evidence="2">1.1.3.37</ecNumber>
    </recommendedName>
    <alternativeName>
        <fullName evidence="4">L-galactono-gamma-lactone oxidase</fullName>
    </alternativeName>
</protein>
<dbReference type="EC" id="1.1.3.37" evidence="2"/>
<feature type="domain" description="FAD-binding PCMH-type" evidence="5">
    <location>
        <begin position="57"/>
        <end position="241"/>
    </location>
</feature>
<dbReference type="STRING" id="94130.A0A2Z6R0W0"/>
<evidence type="ECO:0000256" key="3">
    <source>
        <dbReference type="ARBA" id="ARBA00023002"/>
    </source>
</evidence>
<accession>A0A2Z6R0W0</accession>
<proteinExistence type="predicted"/>
<dbReference type="PANTHER" id="PTHR43762:SF1">
    <property type="entry name" value="D-ARABINONO-1,4-LACTONE OXIDASE"/>
    <property type="match status" value="1"/>
</dbReference>